<dbReference type="GO" id="GO:0006659">
    <property type="term" value="P:phosphatidylserine biosynthetic process"/>
    <property type="evidence" value="ECO:0007669"/>
    <property type="project" value="UniProtKB-UniRule"/>
</dbReference>
<keyword evidence="11 22" id="KW-0472">Membrane</keyword>
<comment type="catalytic activity">
    <reaction evidence="17">
        <text>1-octadecanoyl-2-(5Z,8Z,11Z,14Z)-eicosatetraenoyl-sn-glycero-3-phosphoethanolamine + L-serine = 1-octadecanoyl-2-(5Z,8Z,11Z,14Z)-eicosatetraenoyl-sn-glycero-3-phosphoserine + ethanolamine</text>
        <dbReference type="Rhea" id="RHEA:41500"/>
        <dbReference type="ChEBI" id="CHEBI:33384"/>
        <dbReference type="ChEBI" id="CHEBI:57603"/>
        <dbReference type="ChEBI" id="CHEBI:78268"/>
        <dbReference type="ChEBI" id="CHEBI:78269"/>
    </reaction>
    <physiologicalReaction direction="left-to-right" evidence="17">
        <dbReference type="Rhea" id="RHEA:41501"/>
    </physiologicalReaction>
</comment>
<comment type="catalytic activity">
    <reaction evidence="20">
        <text>1-octadecanoyl-2-(9Z-octadecenoyl)-sn-glycero-3-phosphoethanolamine + L-serine = 1-octadecanoyl-2-(9Z-octadecenoyl)-sn-glycero-3-phospho-L-serine + ethanolamine</text>
        <dbReference type="Rhea" id="RHEA:40795"/>
        <dbReference type="ChEBI" id="CHEBI:33384"/>
        <dbReference type="ChEBI" id="CHEBI:57603"/>
        <dbReference type="ChEBI" id="CHEBI:75038"/>
        <dbReference type="ChEBI" id="CHEBI:78260"/>
    </reaction>
    <physiologicalReaction direction="left-to-right" evidence="20">
        <dbReference type="Rhea" id="RHEA:40796"/>
    </physiologicalReaction>
</comment>
<keyword evidence="5 22" id="KW-0444">Lipid biosynthesis</keyword>
<evidence type="ECO:0000313" key="25">
    <source>
        <dbReference type="Proteomes" id="UP001487740"/>
    </source>
</evidence>
<feature type="compositionally biased region" description="Basic and acidic residues" evidence="23">
    <location>
        <begin position="1"/>
        <end position="27"/>
    </location>
</feature>
<evidence type="ECO:0000256" key="13">
    <source>
        <dbReference type="ARBA" id="ARBA00023264"/>
    </source>
</evidence>
<evidence type="ECO:0000256" key="22">
    <source>
        <dbReference type="RuleBase" id="RU368094"/>
    </source>
</evidence>
<evidence type="ECO:0000256" key="5">
    <source>
        <dbReference type="ARBA" id="ARBA00022516"/>
    </source>
</evidence>
<evidence type="ECO:0000256" key="7">
    <source>
        <dbReference type="ARBA" id="ARBA00022692"/>
    </source>
</evidence>
<dbReference type="InterPro" id="IPR004277">
    <property type="entry name" value="PSS"/>
</dbReference>
<feature type="transmembrane region" description="Helical" evidence="22">
    <location>
        <begin position="267"/>
        <end position="286"/>
    </location>
</feature>
<feature type="transmembrane region" description="Helical" evidence="22">
    <location>
        <begin position="436"/>
        <end position="456"/>
    </location>
</feature>
<keyword evidence="7 22" id="KW-0812">Transmembrane</keyword>
<comment type="catalytic activity">
    <reaction evidence="22">
        <text>a 1,2-diacyl-sn-glycero-3-phosphoethanolamine + L-serine = a 1,2-diacyl-sn-glycero-3-phospho-L-serine + ethanolamine</text>
        <dbReference type="Rhea" id="RHEA:27606"/>
        <dbReference type="ChEBI" id="CHEBI:33384"/>
        <dbReference type="ChEBI" id="CHEBI:57262"/>
        <dbReference type="ChEBI" id="CHEBI:57603"/>
        <dbReference type="ChEBI" id="CHEBI:64612"/>
        <dbReference type="EC" id="2.7.8.29"/>
    </reaction>
</comment>
<keyword evidence="10 22" id="KW-0443">Lipid metabolism</keyword>
<dbReference type="EMBL" id="JARAKH010000047">
    <property type="protein sequence ID" value="KAK8377430.1"/>
    <property type="molecule type" value="Genomic_DNA"/>
</dbReference>
<feature type="transmembrane region" description="Helical" evidence="22">
    <location>
        <begin position="238"/>
        <end position="255"/>
    </location>
</feature>
<feature type="transmembrane region" description="Helical" evidence="22">
    <location>
        <begin position="147"/>
        <end position="168"/>
    </location>
</feature>
<evidence type="ECO:0000256" key="21">
    <source>
        <dbReference type="ARBA" id="ARBA00036733"/>
    </source>
</evidence>
<comment type="catalytic activity">
    <reaction evidence="18">
        <text>1-octadecanoyl-2-(4Z,7Z,10Z,13Z,16Z,19Z-docosahexaenoyl)-sn-glycero-3-phosphoethanolamine + L-serine = 1-octadecanoyl-2-(4Z,7Z,10Z,13Z,16Z,19Z-docosahexaenoyl)-sn-glycero-3-phosphoserine + ethanolamine</text>
        <dbReference type="Rhea" id="RHEA:41492"/>
        <dbReference type="ChEBI" id="CHEBI:33384"/>
        <dbReference type="ChEBI" id="CHEBI:57603"/>
        <dbReference type="ChEBI" id="CHEBI:78265"/>
        <dbReference type="ChEBI" id="CHEBI:78266"/>
    </reaction>
    <physiologicalReaction direction="left-to-right" evidence="18">
        <dbReference type="Rhea" id="RHEA:41493"/>
    </physiologicalReaction>
</comment>
<accession>A0AAW0SRR9</accession>
<comment type="caution">
    <text evidence="24">The sequence shown here is derived from an EMBL/GenBank/DDBJ whole genome shotgun (WGS) entry which is preliminary data.</text>
</comment>
<dbReference type="EC" id="2.7.8.29" evidence="22"/>
<feature type="region of interest" description="Disordered" evidence="23">
    <location>
        <begin position="1"/>
        <end position="65"/>
    </location>
</feature>
<keyword evidence="25" id="KW-1185">Reference proteome</keyword>
<evidence type="ECO:0000256" key="2">
    <source>
        <dbReference type="ARBA" id="ARBA00004916"/>
    </source>
</evidence>
<proteinExistence type="inferred from homology"/>
<keyword evidence="8 22" id="KW-0256">Endoplasmic reticulum</keyword>
<evidence type="ECO:0000256" key="1">
    <source>
        <dbReference type="ARBA" id="ARBA00004477"/>
    </source>
</evidence>
<evidence type="ECO:0000256" key="4">
    <source>
        <dbReference type="ARBA" id="ARBA00008671"/>
    </source>
</evidence>
<comment type="catalytic activity">
    <reaction evidence="16">
        <text>1-(1Z-octadecenyl)-2-(9Z-octadecenoyl)-sn-glycero-3-phosphoethanolamine + L-serine = 1-(1Z-octadecenyl)-2-(9Z-octadecenoyl)-sn-glycero-3-phospho-L-serine + ethanolamine</text>
        <dbReference type="Rhea" id="RHEA:41600"/>
        <dbReference type="ChEBI" id="CHEBI:33384"/>
        <dbReference type="ChEBI" id="CHEBI:57603"/>
        <dbReference type="ChEBI" id="CHEBI:78340"/>
        <dbReference type="ChEBI" id="CHEBI:78341"/>
    </reaction>
    <physiologicalReaction direction="left-to-right" evidence="16">
        <dbReference type="Rhea" id="RHEA:41601"/>
    </physiologicalReaction>
</comment>
<dbReference type="GO" id="GO:0005789">
    <property type="term" value="C:endoplasmic reticulum membrane"/>
    <property type="evidence" value="ECO:0007669"/>
    <property type="project" value="UniProtKB-SubCell"/>
</dbReference>
<comment type="catalytic activity">
    <reaction evidence="14">
        <text>1-hexadecanoyl-2-(9Z-octadecenoyl)-sn-glycero-3-phosphoethanolamine + L-serine = 1-hexadecanoyl-2-(9Z-octadecenoyl)-sn-glycero-3-phospho-L-serine + ethanolamine</text>
        <dbReference type="Rhea" id="RHEA:41484"/>
        <dbReference type="ChEBI" id="CHEBI:33384"/>
        <dbReference type="ChEBI" id="CHEBI:57603"/>
        <dbReference type="ChEBI" id="CHEBI:73007"/>
        <dbReference type="ChEBI" id="CHEBI:75029"/>
    </reaction>
    <physiologicalReaction direction="left-to-right" evidence="14">
        <dbReference type="Rhea" id="RHEA:41485"/>
    </physiologicalReaction>
</comment>
<comment type="function">
    <text evidence="22">Catalyzes a base-exchange reaction in which the polar head group of phosphatidylethanolamine (PE) is replaced by L-serine.</text>
</comment>
<dbReference type="EMBL" id="JARAKH010000047">
    <property type="protein sequence ID" value="KAK8377433.1"/>
    <property type="molecule type" value="Genomic_DNA"/>
</dbReference>
<dbReference type="GO" id="GO:0106245">
    <property type="term" value="F:L-serine-phosphatidylethanolamine phosphatidyltransferase activity"/>
    <property type="evidence" value="ECO:0007669"/>
    <property type="project" value="UniProtKB-UniRule"/>
</dbReference>
<keyword evidence="9 22" id="KW-1133">Transmembrane helix</keyword>
<name>A0AAW0SRR9_SCYPA</name>
<evidence type="ECO:0000256" key="20">
    <source>
        <dbReference type="ARBA" id="ARBA00036644"/>
    </source>
</evidence>
<evidence type="ECO:0000256" key="17">
    <source>
        <dbReference type="ARBA" id="ARBA00035955"/>
    </source>
</evidence>
<protein>
    <recommendedName>
        <fullName evidence="22">Phosphatidylserine synthase</fullName>
        <ecNumber evidence="22">2.7.8.29</ecNumber>
    </recommendedName>
    <alternativeName>
        <fullName evidence="22">Serine-exchange enzyme</fullName>
    </alternativeName>
</protein>
<evidence type="ECO:0000256" key="12">
    <source>
        <dbReference type="ARBA" id="ARBA00023209"/>
    </source>
</evidence>
<comment type="pathway">
    <text evidence="2 22">Phospholipid metabolism; phosphatidylserine biosynthesis.</text>
</comment>
<dbReference type="AlphaFoldDB" id="A0AAW0SRR9"/>
<dbReference type="PANTHER" id="PTHR15362">
    <property type="entry name" value="PHOSPHATIDYLINOSITOL SYNTHASE"/>
    <property type="match status" value="1"/>
</dbReference>
<comment type="catalytic activity">
    <reaction evidence="19">
        <text>1-(1Z-octadecenyl)-2-(4Z,7Z,10Z,13Z,16Z,19Z-docosahexaenoyl)-sn-glycero-3-phosphoethanolamine + L-serine = 1-(1Z-octadecenyl)-2-(4Z,7Z,10Z,13Z,16Z,19Z-docosahexaenoyl)-sn-glycero-3-phospho-L-serine + ethanolamine</text>
        <dbReference type="Rhea" id="RHEA:41496"/>
        <dbReference type="ChEBI" id="CHEBI:33384"/>
        <dbReference type="ChEBI" id="CHEBI:57603"/>
        <dbReference type="ChEBI" id="CHEBI:78263"/>
        <dbReference type="ChEBI" id="CHEBI:78264"/>
    </reaction>
    <physiologicalReaction direction="left-to-right" evidence="19">
        <dbReference type="Rhea" id="RHEA:41497"/>
    </physiologicalReaction>
</comment>
<evidence type="ECO:0000256" key="14">
    <source>
        <dbReference type="ARBA" id="ARBA00035767"/>
    </source>
</evidence>
<evidence type="ECO:0000256" key="8">
    <source>
        <dbReference type="ARBA" id="ARBA00022824"/>
    </source>
</evidence>
<keyword evidence="12 22" id="KW-0594">Phospholipid biosynthesis</keyword>
<keyword evidence="13 22" id="KW-1208">Phospholipid metabolism</keyword>
<dbReference type="Pfam" id="PF03034">
    <property type="entry name" value="PSS"/>
    <property type="match status" value="1"/>
</dbReference>
<reference evidence="24 25" key="1">
    <citation type="submission" date="2023-03" db="EMBL/GenBank/DDBJ databases">
        <title>High-quality genome of Scylla paramamosain provides insights in environmental adaptation.</title>
        <authorList>
            <person name="Zhang L."/>
        </authorList>
    </citation>
    <scope>NUCLEOTIDE SEQUENCE [LARGE SCALE GENOMIC DNA]</scope>
    <source>
        <strain evidence="24">LZ_2023a</strain>
        <tissue evidence="24">Muscle</tissue>
    </source>
</reference>
<comment type="subcellular location">
    <subcellularLocation>
        <location evidence="1 22">Endoplasmic reticulum membrane</location>
        <topology evidence="1 22">Multi-pass membrane protein</topology>
    </subcellularLocation>
</comment>
<comment type="catalytic activity">
    <reaction evidence="15">
        <text>1-hexadecanoyl-2-(4Z,7Z,10Z,13Z,16Z,19Z-docosahexaenoyl)-sn-glycero-3-phosphoethanolamine + L-serine = 1-hexadecanoyl-2-(4Z,7Z,10Z,13Z,16Z,19Z-docosahexaenoyl)-sn-glycero-3-phosphoserine + ethanolamine</text>
        <dbReference type="Rhea" id="RHEA:41488"/>
        <dbReference type="ChEBI" id="CHEBI:33384"/>
        <dbReference type="ChEBI" id="CHEBI:57603"/>
        <dbReference type="ChEBI" id="CHEBI:78261"/>
        <dbReference type="ChEBI" id="CHEBI:78262"/>
    </reaction>
    <physiologicalReaction direction="left-to-right" evidence="15">
        <dbReference type="Rhea" id="RHEA:41489"/>
    </physiologicalReaction>
</comment>
<evidence type="ECO:0000256" key="3">
    <source>
        <dbReference type="ARBA" id="ARBA00005189"/>
    </source>
</evidence>
<feature type="transmembrane region" description="Helical" evidence="22">
    <location>
        <begin position="406"/>
        <end position="424"/>
    </location>
</feature>
<dbReference type="Proteomes" id="UP001487740">
    <property type="component" value="Unassembled WGS sequence"/>
</dbReference>
<feature type="transmembrane region" description="Helical" evidence="22">
    <location>
        <begin position="369"/>
        <end position="386"/>
    </location>
</feature>
<evidence type="ECO:0000313" key="24">
    <source>
        <dbReference type="EMBL" id="KAK8377430.1"/>
    </source>
</evidence>
<evidence type="ECO:0000256" key="10">
    <source>
        <dbReference type="ARBA" id="ARBA00023098"/>
    </source>
</evidence>
<evidence type="ECO:0000256" key="15">
    <source>
        <dbReference type="ARBA" id="ARBA00035833"/>
    </source>
</evidence>
<evidence type="ECO:0000256" key="11">
    <source>
        <dbReference type="ARBA" id="ARBA00023136"/>
    </source>
</evidence>
<evidence type="ECO:0000256" key="23">
    <source>
        <dbReference type="SAM" id="MobiDB-lite"/>
    </source>
</evidence>
<organism evidence="24 25">
    <name type="scientific">Scylla paramamosain</name>
    <name type="common">Mud crab</name>
    <dbReference type="NCBI Taxonomy" id="85552"/>
    <lineage>
        <taxon>Eukaryota</taxon>
        <taxon>Metazoa</taxon>
        <taxon>Ecdysozoa</taxon>
        <taxon>Arthropoda</taxon>
        <taxon>Crustacea</taxon>
        <taxon>Multicrustacea</taxon>
        <taxon>Malacostraca</taxon>
        <taxon>Eumalacostraca</taxon>
        <taxon>Eucarida</taxon>
        <taxon>Decapoda</taxon>
        <taxon>Pleocyemata</taxon>
        <taxon>Brachyura</taxon>
        <taxon>Eubrachyura</taxon>
        <taxon>Portunoidea</taxon>
        <taxon>Portunidae</taxon>
        <taxon>Portuninae</taxon>
        <taxon>Scylla</taxon>
    </lineage>
</organism>
<feature type="transmembrane region" description="Helical" evidence="22">
    <location>
        <begin position="84"/>
        <end position="103"/>
    </location>
</feature>
<gene>
    <name evidence="24" type="ORF">O3P69_013812</name>
</gene>
<evidence type="ECO:0000256" key="6">
    <source>
        <dbReference type="ARBA" id="ARBA00022679"/>
    </source>
</evidence>
<evidence type="ECO:0000256" key="18">
    <source>
        <dbReference type="ARBA" id="ARBA00036428"/>
    </source>
</evidence>
<dbReference type="EMBL" id="JARAKH010000047">
    <property type="protein sequence ID" value="KAK8377429.1"/>
    <property type="molecule type" value="Genomic_DNA"/>
</dbReference>
<comment type="pathway">
    <text evidence="3">Lipid metabolism.</text>
</comment>
<comment type="catalytic activity">
    <reaction evidence="21">
        <text>1-(1Z-octadecenyl)-2-(5Z,8Z,11Z,14Z- eicosatetraenoyl)-sn-glycero-3-phosphoethanolamine + L-serine = 1-(1Z-octadecenyl)-2-(5Z,8Z,11Z,14Z-eicosatetraenoyl)-sn-glycero-3-phospho-L-serine + ethanolamine</text>
        <dbReference type="Rhea" id="RHEA:41604"/>
        <dbReference type="ChEBI" id="CHEBI:33384"/>
        <dbReference type="ChEBI" id="CHEBI:57603"/>
        <dbReference type="ChEBI" id="CHEBI:78342"/>
        <dbReference type="ChEBI" id="CHEBI:78343"/>
    </reaction>
    <physiologicalReaction direction="left-to-right" evidence="21">
        <dbReference type="Rhea" id="RHEA:41605"/>
    </physiologicalReaction>
</comment>
<sequence>MRHSRRMMESEKMESAERRRVEGGQEGEKEDEFDLLRDDTPGPEFANDLSRSDSSPIIGNSPMHDWESEKTTEKEFFDDGTMTYFWRAHTLTTLVFMICFLLYEALSPPDEDMVDNTKRGIVASLSAFILLGVTVTPDGPFKRPHPAIWRLTFIISIVYELGLIFVLYQSASGARQLLKHIDPKLGEPMEEKDYGGNCHLYDHERPDDPFHNIKDKLDLFVPLHFFGWWMKTLLLRDWWLCWVVSVMFELLEYTLEHQLPNFSECWWDHWIMDALVCNGLGIYCGLQSLKYFSMKIYHWRGLWNIPTYRGKLRRIIAQFGPYVWVDYDWKPLSSLGRWFSVLAIIAMFLITELNTFYLKFVLWVEPGHWVNLVRLIFILPWGAVALREVFQFLDDPDVTKFGRQSWLFLSIVCTELLIVIKFGWDTVTIPFPRHVISMWLGFLVLLVLWTVWNFYINPHTFKVDNKDIERRREHWIQVRAIETKLSPSESRLFDPQFFFNKFMQRTKED</sequence>
<evidence type="ECO:0000256" key="9">
    <source>
        <dbReference type="ARBA" id="ARBA00022989"/>
    </source>
</evidence>
<keyword evidence="6 22" id="KW-0808">Transferase</keyword>
<evidence type="ECO:0000256" key="19">
    <source>
        <dbReference type="ARBA" id="ARBA00036623"/>
    </source>
</evidence>
<dbReference type="PANTHER" id="PTHR15362:SF7">
    <property type="entry name" value="PHOSPHATIDYLSERINE SYNTHASE 2"/>
    <property type="match status" value="1"/>
</dbReference>
<comment type="similarity">
    <text evidence="4 22">Belongs to the phosphatidyl serine synthase family.</text>
</comment>
<evidence type="ECO:0000256" key="16">
    <source>
        <dbReference type="ARBA" id="ARBA00035875"/>
    </source>
</evidence>
<feature type="transmembrane region" description="Helical" evidence="22">
    <location>
        <begin position="338"/>
        <end position="357"/>
    </location>
</feature>